<dbReference type="GO" id="GO:0005840">
    <property type="term" value="C:ribosome"/>
    <property type="evidence" value="ECO:0007669"/>
    <property type="project" value="UniProtKB-KW"/>
</dbReference>
<dbReference type="Proteomes" id="UP001152820">
    <property type="component" value="Unassembled WGS sequence"/>
</dbReference>
<protein>
    <recommendedName>
        <fullName evidence="7 8">Large ribosomal subunit protein bL20</fullName>
    </recommendedName>
</protein>
<reference evidence="17 30" key="14">
    <citation type="submission" date="2023-10" db="EMBL/GenBank/DDBJ databases">
        <title>Production of high quality cheese from raw caw milk (raw cheese).</title>
        <authorList>
            <person name="Samouris G."/>
        </authorList>
    </citation>
    <scope>NUCLEOTIDE SEQUENCE [LARGE SCALE GENOMIC DNA]</scope>
    <source>
        <strain evidence="18">M17-3</strain>
        <strain evidence="17 30">MRS-5</strain>
    </source>
</reference>
<dbReference type="RefSeq" id="WP_003132352.1">
    <property type="nucleotide sequence ID" value="NZ_AP025700.1"/>
</dbReference>
<dbReference type="SUPFAM" id="SSF74731">
    <property type="entry name" value="Ribosomal protein L20"/>
    <property type="match status" value="1"/>
</dbReference>
<dbReference type="SMR" id="A0A089XK99"/>
<evidence type="ECO:0000313" key="10">
    <source>
        <dbReference type="EMBL" id="MCW2280516.1"/>
    </source>
</evidence>
<reference evidence="11" key="10">
    <citation type="journal article" date="2023" name="Food Microbiol.">
        <title>Evaluation of the fermentation potential of lactic acid bacteria isolated from herbs, fruits and vegetables as starter cultures in nut-based milk alternatives.</title>
        <authorList>
            <person name="Huang W."/>
            <person name="Dong A."/>
            <person name="Pham H.T."/>
            <person name="Zhou C."/>
            <person name="Huo Z."/>
            <person name="Watjen A.P."/>
            <person name="Prakash S."/>
            <person name="Bang-Berthelsen C.H."/>
            <person name="Turner M.S."/>
        </authorList>
    </citation>
    <scope>NUCLEOTIDE SEQUENCE</scope>
    <source>
        <strain evidence="13">3</strain>
        <strain evidence="11">54</strain>
        <strain evidence="12">581</strain>
        <strain evidence="14">593</strain>
    </source>
</reference>
<dbReference type="Proteomes" id="UP000477402">
    <property type="component" value="Unassembled WGS sequence"/>
</dbReference>
<evidence type="ECO:0000313" key="25">
    <source>
        <dbReference type="Proteomes" id="UP000215635"/>
    </source>
</evidence>
<dbReference type="Proteomes" id="UP001152656">
    <property type="component" value="Unassembled WGS sequence"/>
</dbReference>
<dbReference type="EMBL" id="JARQDL010000010">
    <property type="protein sequence ID" value="MDT2946544.1"/>
    <property type="molecule type" value="Genomic_DNA"/>
</dbReference>
<comment type="function">
    <text evidence="6 8 9">Binds directly to 23S ribosomal RNA and is necessary for the in vitro assembly process of the 50S ribosomal subunit. It is not involved in the protein synthesizing functions of that subunit.</text>
</comment>
<reference evidence="24 28" key="7">
    <citation type="submission" date="2019-07" db="EMBL/GenBank/DDBJ databases">
        <title>Draft genome of 7 Lactococcus lactis strains isolated from an artisanal cheese production.</title>
        <authorList>
            <person name="Biolcati F."/>
            <person name="Bottero M.T."/>
            <person name="Dalmasso A."/>
            <person name="Mcauliffe O."/>
        </authorList>
    </citation>
    <scope>NUCLEOTIDE SEQUENCE [LARGE SCALE GENOMIC DNA]</scope>
    <source>
        <strain evidence="24 28">MRS45.2</strain>
    </source>
</reference>
<dbReference type="GO" id="GO:0000027">
    <property type="term" value="P:ribosomal large subunit assembly"/>
    <property type="evidence" value="ECO:0007669"/>
    <property type="project" value="UniProtKB-UniRule"/>
</dbReference>
<dbReference type="EMBL" id="JAOWLV010000003">
    <property type="protein sequence ID" value="MDG4976202.1"/>
    <property type="molecule type" value="Genomic_DNA"/>
</dbReference>
<comment type="similarity">
    <text evidence="1 8 9">Belongs to the bacterial ribosomal protein bL20 family.</text>
</comment>
<reference evidence="19 29" key="8">
    <citation type="submission" date="2019-12" db="EMBL/GenBank/DDBJ databases">
        <title>Draft Genome Sequences of L. lactis strains MS22333, MS22334, MS22336, and MS22337, Isolated from Spontaneous Fermented Camel Milk in Ethiopia.</title>
        <authorList>
            <person name="Bragason E."/>
            <person name="Hansen E.B."/>
            <person name="Guya M.E."/>
            <person name="Berhe T."/>
        </authorList>
    </citation>
    <scope>NUCLEOTIDE SEQUENCE [LARGE SCALE GENOMIC DNA]</scope>
    <source>
        <strain evidence="19 29">MS22336</strain>
    </source>
</reference>
<evidence type="ECO:0000313" key="15">
    <source>
        <dbReference type="EMBL" id="MDM7547999.1"/>
    </source>
</evidence>
<dbReference type="EMBL" id="NCWV01000008">
    <property type="protein sequence ID" value="PAK88868.1"/>
    <property type="molecule type" value="Genomic_DNA"/>
</dbReference>
<proteinExistence type="inferred from homology"/>
<dbReference type="Proteomes" id="UP001152614">
    <property type="component" value="Unassembled WGS sequence"/>
</dbReference>
<evidence type="ECO:0000313" key="21">
    <source>
        <dbReference type="EMBL" id="PFG88534.1"/>
    </source>
</evidence>
<evidence type="ECO:0000313" key="29">
    <source>
        <dbReference type="Proteomes" id="UP000477402"/>
    </source>
</evidence>
<dbReference type="Proteomes" id="UP001250218">
    <property type="component" value="Unassembled WGS sequence"/>
</dbReference>
<dbReference type="NCBIfam" id="TIGR01032">
    <property type="entry name" value="rplT_bact"/>
    <property type="match status" value="1"/>
</dbReference>
<evidence type="ECO:0000256" key="8">
    <source>
        <dbReference type="HAMAP-Rule" id="MF_00382"/>
    </source>
</evidence>
<evidence type="ECO:0000313" key="26">
    <source>
        <dbReference type="Proteomes" id="UP000279235"/>
    </source>
</evidence>
<evidence type="ECO:0000256" key="6">
    <source>
        <dbReference type="ARBA" id="ARBA00024775"/>
    </source>
</evidence>
<dbReference type="Proteomes" id="UP000279235">
    <property type="component" value="Unassembled WGS sequence"/>
</dbReference>
<evidence type="ECO:0000313" key="20">
    <source>
        <dbReference type="EMBL" id="PAK88868.1"/>
    </source>
</evidence>
<dbReference type="Proteomes" id="UP000215635">
    <property type="component" value="Unassembled WGS sequence"/>
</dbReference>
<evidence type="ECO:0000256" key="4">
    <source>
        <dbReference type="ARBA" id="ARBA00022980"/>
    </source>
</evidence>
<evidence type="ECO:0000256" key="5">
    <source>
        <dbReference type="ARBA" id="ARBA00023274"/>
    </source>
</evidence>
<evidence type="ECO:0000256" key="1">
    <source>
        <dbReference type="ARBA" id="ARBA00007698"/>
    </source>
</evidence>
<evidence type="ECO:0000313" key="11">
    <source>
        <dbReference type="EMBL" id="MDG4976202.1"/>
    </source>
</evidence>
<dbReference type="PROSITE" id="PS00937">
    <property type="entry name" value="RIBOSOMAL_L20"/>
    <property type="match status" value="1"/>
</dbReference>
<evidence type="ECO:0000313" key="28">
    <source>
        <dbReference type="Proteomes" id="UP000317167"/>
    </source>
</evidence>
<dbReference type="Pfam" id="PF00453">
    <property type="entry name" value="Ribosomal_L20"/>
    <property type="match status" value="1"/>
</dbReference>
<evidence type="ECO:0000313" key="24">
    <source>
        <dbReference type="EMBL" id="TRW71947.1"/>
    </source>
</evidence>
<reference evidence="10" key="13">
    <citation type="submission" date="2023-08" db="EMBL/GenBank/DDBJ databases">
        <title>Genomic analyses of the natural microbiome of Caenorhabditis elegans.</title>
        <authorList>
            <person name="Samuel B."/>
        </authorList>
    </citation>
    <scope>NUCLEOTIDE SEQUENCE</scope>
    <source>
        <strain evidence="10">BIGb0220</strain>
    </source>
</reference>
<dbReference type="Proteomes" id="UP001186047">
    <property type="component" value="Unassembled WGS sequence"/>
</dbReference>
<keyword evidence="2 8" id="KW-0699">rRNA-binding</keyword>
<reference evidence="16" key="11">
    <citation type="submission" date="2023-03" db="EMBL/GenBank/DDBJ databases">
        <authorList>
            <person name="Shen W."/>
            <person name="Cai J."/>
        </authorList>
    </citation>
    <scope>NUCLEOTIDE SEQUENCE</scope>
    <source>
        <strain evidence="16">Y37</strain>
    </source>
</reference>
<evidence type="ECO:0000313" key="17">
    <source>
        <dbReference type="EMBL" id="MDV2619130.1"/>
    </source>
</evidence>
<dbReference type="GO" id="GO:1990904">
    <property type="term" value="C:ribonucleoprotein complex"/>
    <property type="evidence" value="ECO:0007669"/>
    <property type="project" value="UniProtKB-KW"/>
</dbReference>
<evidence type="ECO:0000313" key="30">
    <source>
        <dbReference type="Proteomes" id="UP001186159"/>
    </source>
</evidence>
<dbReference type="Proteomes" id="UP001207687">
    <property type="component" value="Unassembled WGS sequence"/>
</dbReference>
<reference evidence="11" key="9">
    <citation type="submission" date="2022-10" db="EMBL/GenBank/DDBJ databases">
        <authorList>
            <person name="Turner M.S."/>
            <person name="Huang W."/>
        </authorList>
    </citation>
    <scope>NUCLEOTIDE SEQUENCE</scope>
    <source>
        <strain evidence="13">3</strain>
        <strain evidence="11">54</strain>
        <strain evidence="12">581</strain>
        <strain evidence="14">593</strain>
    </source>
</reference>
<evidence type="ECO:0000256" key="2">
    <source>
        <dbReference type="ARBA" id="ARBA00022730"/>
    </source>
</evidence>
<dbReference type="Proteomes" id="UP001240905">
    <property type="component" value="Unassembled WGS sequence"/>
</dbReference>
<dbReference type="HAMAP" id="MF_00382">
    <property type="entry name" value="Ribosomal_bL20"/>
    <property type="match status" value="1"/>
</dbReference>
<dbReference type="EMBL" id="WWDJ01000070">
    <property type="protein sequence ID" value="NEX55935.1"/>
    <property type="molecule type" value="Genomic_DNA"/>
</dbReference>
<dbReference type="EMBL" id="JAOWLO010000003">
    <property type="protein sequence ID" value="MDG5048604.1"/>
    <property type="molecule type" value="Genomic_DNA"/>
</dbReference>
<dbReference type="InterPro" id="IPR049946">
    <property type="entry name" value="RIBOSOMAL_L20_CS"/>
</dbReference>
<reference evidence="20 25" key="2">
    <citation type="submission" date="2017-04" db="EMBL/GenBank/DDBJ databases">
        <title>Kefir bacterial isolates.</title>
        <authorList>
            <person name="Kim Y."/>
            <person name="Blasche S."/>
            <person name="Patil K.R."/>
        </authorList>
    </citation>
    <scope>NUCLEOTIDE SEQUENCE [LARGE SCALE GENOMIC DNA]</scope>
    <source>
        <strain evidence="20 25">OG2</strain>
    </source>
</reference>
<evidence type="ECO:0000313" key="13">
    <source>
        <dbReference type="EMBL" id="MDG4983059.1"/>
    </source>
</evidence>
<dbReference type="Proteomes" id="UP001186159">
    <property type="component" value="Unassembled WGS sequence"/>
</dbReference>
<keyword evidence="5 8" id="KW-0687">Ribonucleoprotein</keyword>
<reference evidence="21" key="3">
    <citation type="journal article" date="2018" name="Food Control">
        <title>Characterization of Lactococcus lactis isolates from herbs, fruits and vegetables for use as biopreservatives against Listeria monocytogenes in cheese.</title>
        <authorList>
            <person name="Ho V."/>
            <person name="Lo R."/>
            <person name="Bansal N."/>
            <person name="Turner M.S."/>
        </authorList>
    </citation>
    <scope>NUCLEOTIDE SEQUENCE</scope>
    <source>
        <strain evidence="21">537</strain>
    </source>
</reference>
<dbReference type="EMBL" id="MTJS01000002">
    <property type="protein sequence ID" value="PFG88534.1"/>
    <property type="molecule type" value="Genomic_DNA"/>
</dbReference>
<evidence type="ECO:0000313" key="23">
    <source>
        <dbReference type="EMBL" id="SPS12500.1"/>
    </source>
</evidence>
<reference evidence="23" key="5">
    <citation type="submission" date="2018-05" db="EMBL/GenBank/DDBJ databases">
        <authorList>
            <person name="Lanie J.A."/>
            <person name="Ng W.-L."/>
            <person name="Kazmierczak K.M."/>
            <person name="Andrzejewski T.M."/>
            <person name="Davidsen T.M."/>
            <person name="Wayne K.J."/>
            <person name="Tettelin H."/>
            <person name="Glass J.I."/>
            <person name="Rusch D."/>
            <person name="Podicherti R."/>
            <person name="Tsui H.-C.T."/>
            <person name="Winkler M.E."/>
        </authorList>
    </citation>
    <scope>NUCLEOTIDE SEQUENCE</scope>
    <source>
        <strain evidence="23">Lactococcus lactis</strain>
    </source>
</reference>
<dbReference type="GO" id="GO:0019843">
    <property type="term" value="F:rRNA binding"/>
    <property type="evidence" value="ECO:0007669"/>
    <property type="project" value="UniProtKB-UniRule"/>
</dbReference>
<keyword evidence="4 8" id="KW-0689">Ribosomal protein</keyword>
<dbReference type="EMBL" id="JAOWLY010000002">
    <property type="protein sequence ID" value="MDG4983059.1"/>
    <property type="molecule type" value="Genomic_DNA"/>
</dbReference>
<dbReference type="CDD" id="cd07026">
    <property type="entry name" value="Ribosomal_L20"/>
    <property type="match status" value="1"/>
</dbReference>
<dbReference type="EMBL" id="JAWHVN010000034">
    <property type="protein sequence ID" value="MDV2619130.1"/>
    <property type="molecule type" value="Genomic_DNA"/>
</dbReference>
<evidence type="ECO:0000256" key="9">
    <source>
        <dbReference type="RuleBase" id="RU000560"/>
    </source>
</evidence>
<dbReference type="Proteomes" id="UP000317167">
    <property type="component" value="Unassembled WGS sequence"/>
</dbReference>
<dbReference type="EMBL" id="JAOQNN010000001">
    <property type="protein sequence ID" value="MCW2280516.1"/>
    <property type="molecule type" value="Genomic_DNA"/>
</dbReference>
<dbReference type="Proteomes" id="UP000225275">
    <property type="component" value="Unassembled WGS sequence"/>
</dbReference>
<evidence type="ECO:0000313" key="19">
    <source>
        <dbReference type="EMBL" id="NEX55935.1"/>
    </source>
</evidence>
<dbReference type="EMBL" id="OGTW02000099">
    <property type="protein sequence ID" value="SPS12500.1"/>
    <property type="molecule type" value="Genomic_DNA"/>
</dbReference>
<dbReference type="AlphaFoldDB" id="A0A089XK99"/>
<evidence type="ECO:0000313" key="18">
    <source>
        <dbReference type="EMBL" id="MDV2632838.1"/>
    </source>
</evidence>
<name>A0A089XK99_9LACT</name>
<evidence type="ECO:0000313" key="12">
    <source>
        <dbReference type="EMBL" id="MDG4980406.1"/>
    </source>
</evidence>
<evidence type="ECO:0000256" key="7">
    <source>
        <dbReference type="ARBA" id="ARBA00035172"/>
    </source>
</evidence>
<evidence type="ECO:0000313" key="14">
    <source>
        <dbReference type="EMBL" id="MDG5048604.1"/>
    </source>
</evidence>
<dbReference type="PANTHER" id="PTHR10986">
    <property type="entry name" value="39S RIBOSOMAL PROTEIN L20"/>
    <property type="match status" value="1"/>
</dbReference>
<dbReference type="Gene3D" id="6.10.160.10">
    <property type="match status" value="1"/>
</dbReference>
<reference evidence="15" key="12">
    <citation type="submission" date="2023-06" db="EMBL/GenBank/DDBJ databases">
        <title>Draft Genome Sequences of lactic acid bacteria strains isolated from fermented milk products.</title>
        <authorList>
            <person name="Elcheninov A.G."/>
            <person name="Klyukina A."/>
            <person name="Zayulina K.S."/>
            <person name="Gavirova L.A."/>
            <person name="Shcherbakova P.A."/>
            <person name="Shestakov A.I."/>
            <person name="Kublanov I.V."/>
            <person name="Kochetkova T.V."/>
        </authorList>
    </citation>
    <scope>NUCLEOTIDE SEQUENCE</scope>
    <source>
        <strain evidence="15">TOM.142</strain>
    </source>
</reference>
<dbReference type="Gene3D" id="1.10.1900.20">
    <property type="entry name" value="Ribosomal protein L20"/>
    <property type="match status" value="1"/>
</dbReference>
<dbReference type="Proteomes" id="UP000285859">
    <property type="component" value="Unassembled WGS sequence"/>
</dbReference>
<reference evidence="22 27" key="6">
    <citation type="submission" date="2019-01" db="EMBL/GenBank/DDBJ databases">
        <title>Whole genome sequence of Lactococcus lactis isolated from cow milk.</title>
        <authorList>
            <person name="Sundararaman A."/>
            <person name="Tamang J.-P."/>
            <person name="Halami P."/>
        </authorList>
    </citation>
    <scope>NUCLEOTIDE SEQUENCE [LARGE SCALE GENOMIC DNA]</scope>
    <source>
        <strain evidence="22 27">C2D</strain>
    </source>
</reference>
<reference evidence="21" key="1">
    <citation type="submission" date="2017-01" db="EMBL/GenBank/DDBJ databases">
        <authorList>
            <person name="Lo R."/>
        </authorList>
    </citation>
    <scope>NUCLEOTIDE SEQUENCE</scope>
    <source>
        <strain evidence="21">537</strain>
    </source>
</reference>
<gene>
    <name evidence="8 11" type="primary">rplT</name>
    <name evidence="23" type="ORF">AMHIJAGA_02455</name>
    <name evidence="20" type="ORF">B8W88_07775</name>
    <name evidence="21" type="ORF">BW154_03305</name>
    <name evidence="22" type="ORF">EO246_08075</name>
    <name evidence="24" type="ORF">FNJ53_12735</name>
    <name evidence="19" type="ORF">GTP08_09605</name>
    <name evidence="10" type="ORF">M2256_000974</name>
    <name evidence="14" type="ORF">OGZ38_05565</name>
    <name evidence="12" type="ORF">OGZ39_01850</name>
    <name evidence="11" type="ORF">OGZ50_05595</name>
    <name evidence="13" type="ORF">OGZ51_02735</name>
    <name evidence="16" type="ORF">P7I04_10940</name>
    <name evidence="15" type="ORF">QUD52_13500</name>
    <name evidence="17" type="ORF">RZO27_08335</name>
    <name evidence="18" type="ORF">RZO31_08095</name>
</gene>
<evidence type="ECO:0000313" key="27">
    <source>
        <dbReference type="Proteomes" id="UP000285859"/>
    </source>
</evidence>
<dbReference type="PRINTS" id="PR00062">
    <property type="entry name" value="RIBOSOMALL20"/>
</dbReference>
<dbReference type="GeneID" id="89634063"/>
<dbReference type="GO" id="GO:0006412">
    <property type="term" value="P:translation"/>
    <property type="evidence" value="ECO:0007669"/>
    <property type="project" value="InterPro"/>
</dbReference>
<accession>A0A089XK99</accession>
<organism evidence="22 27">
    <name type="scientific">Lactococcus lactis</name>
    <dbReference type="NCBI Taxonomy" id="1358"/>
    <lineage>
        <taxon>Bacteria</taxon>
        <taxon>Bacillati</taxon>
        <taxon>Bacillota</taxon>
        <taxon>Bacilli</taxon>
        <taxon>Lactobacillales</taxon>
        <taxon>Streptococcaceae</taxon>
        <taxon>Lactococcus</taxon>
    </lineage>
</organism>
<dbReference type="GO" id="GO:0003735">
    <property type="term" value="F:structural constituent of ribosome"/>
    <property type="evidence" value="ECO:0007669"/>
    <property type="project" value="InterPro"/>
</dbReference>
<dbReference type="KEGG" id="llj:LG36_1798"/>
<evidence type="ECO:0000313" key="16">
    <source>
        <dbReference type="EMBL" id="MDT2946544.1"/>
    </source>
</evidence>
<evidence type="ECO:0000313" key="22">
    <source>
        <dbReference type="EMBL" id="RWR46725.1"/>
    </source>
</evidence>
<dbReference type="FunFam" id="1.10.1900.20:FF:000001">
    <property type="entry name" value="50S ribosomal protein L20"/>
    <property type="match status" value="1"/>
</dbReference>
<dbReference type="EMBL" id="JAUCAE010000058">
    <property type="protein sequence ID" value="MDM7547999.1"/>
    <property type="molecule type" value="Genomic_DNA"/>
</dbReference>
<dbReference type="EMBL" id="JAOWLP010000001">
    <property type="protein sequence ID" value="MDG4980406.1"/>
    <property type="molecule type" value="Genomic_DNA"/>
</dbReference>
<dbReference type="OMA" id="GRRKNVW"/>
<dbReference type="EMBL" id="VJWV01000021">
    <property type="protein sequence ID" value="TRW71947.1"/>
    <property type="molecule type" value="Genomic_DNA"/>
</dbReference>
<dbReference type="InterPro" id="IPR005813">
    <property type="entry name" value="Ribosomal_bL20"/>
</dbReference>
<dbReference type="EMBL" id="SAXH01000009">
    <property type="protein sequence ID" value="RWR46725.1"/>
    <property type="molecule type" value="Genomic_DNA"/>
</dbReference>
<reference evidence="26" key="4">
    <citation type="submission" date="2018-05" db="EMBL/GenBank/DDBJ databases">
        <authorList>
            <person name="Duru I."/>
        </authorList>
    </citation>
    <scope>NUCLEOTIDE SEQUENCE [LARGE SCALE GENOMIC DNA]</scope>
</reference>
<evidence type="ECO:0000256" key="3">
    <source>
        <dbReference type="ARBA" id="ARBA00022884"/>
    </source>
</evidence>
<sequence>MARVKGSVATRKRRKRILKLAKGYYGAKHKLFKTAKEQVMNSYYYAFRDRRQKKRDFRKLWIARINAAARMNGLSYSKLMHGLKLADIEVNRKMLADIAIADAAAFTALAEEAKKALAK</sequence>
<dbReference type="Proteomes" id="UP001152598">
    <property type="component" value="Unassembled WGS sequence"/>
</dbReference>
<keyword evidence="3 8" id="KW-0694">RNA-binding</keyword>
<dbReference type="InterPro" id="IPR035566">
    <property type="entry name" value="Ribosomal_protein_bL20_C"/>
</dbReference>
<dbReference type="EMBL" id="JAWHVL010000018">
    <property type="protein sequence ID" value="MDV2632838.1"/>
    <property type="molecule type" value="Genomic_DNA"/>
</dbReference>